<dbReference type="RefSeq" id="WP_380226613.1">
    <property type="nucleotide sequence ID" value="NZ_JBHSOF010000022.1"/>
</dbReference>
<dbReference type="InterPro" id="IPR000835">
    <property type="entry name" value="HTH_MarR-typ"/>
</dbReference>
<keyword evidence="3" id="KW-1185">Reference proteome</keyword>
<proteinExistence type="predicted"/>
<dbReference type="InterPro" id="IPR036388">
    <property type="entry name" value="WH-like_DNA-bd_sf"/>
</dbReference>
<dbReference type="Proteomes" id="UP001595975">
    <property type="component" value="Unassembled WGS sequence"/>
</dbReference>
<feature type="domain" description="HTH marR-type" evidence="1">
    <location>
        <begin position="17"/>
        <end position="154"/>
    </location>
</feature>
<evidence type="ECO:0000259" key="1">
    <source>
        <dbReference type="PROSITE" id="PS50995"/>
    </source>
</evidence>
<dbReference type="Pfam" id="PF12802">
    <property type="entry name" value="MarR_2"/>
    <property type="match status" value="1"/>
</dbReference>
<dbReference type="SMART" id="SM00347">
    <property type="entry name" value="HTH_MARR"/>
    <property type="match status" value="1"/>
</dbReference>
<dbReference type="InterPro" id="IPR036390">
    <property type="entry name" value="WH_DNA-bd_sf"/>
</dbReference>
<name>A0ABW0X541_9ACTN</name>
<reference evidence="3" key="1">
    <citation type="journal article" date="2019" name="Int. J. Syst. Evol. Microbiol.">
        <title>The Global Catalogue of Microorganisms (GCM) 10K type strain sequencing project: providing services to taxonomists for standard genome sequencing and annotation.</title>
        <authorList>
            <consortium name="The Broad Institute Genomics Platform"/>
            <consortium name="The Broad Institute Genome Sequencing Center for Infectious Disease"/>
            <person name="Wu L."/>
            <person name="Ma J."/>
        </authorList>
    </citation>
    <scope>NUCLEOTIDE SEQUENCE [LARGE SCALE GENOMIC DNA]</scope>
    <source>
        <strain evidence="3">CGMCC 4.1437</strain>
    </source>
</reference>
<dbReference type="SUPFAM" id="SSF46785">
    <property type="entry name" value="Winged helix' DNA-binding domain"/>
    <property type="match status" value="1"/>
</dbReference>
<dbReference type="Gene3D" id="1.10.10.10">
    <property type="entry name" value="Winged helix-like DNA-binding domain superfamily/Winged helix DNA-binding domain"/>
    <property type="match status" value="1"/>
</dbReference>
<comment type="caution">
    <text evidence="2">The sequence shown here is derived from an EMBL/GenBank/DDBJ whole genome shotgun (WGS) entry which is preliminary data.</text>
</comment>
<protein>
    <submittedName>
        <fullName evidence="2">MarR family transcriptional regulator</fullName>
    </submittedName>
</protein>
<organism evidence="2 3">
    <name type="scientific">Kitasatospora misakiensis</name>
    <dbReference type="NCBI Taxonomy" id="67330"/>
    <lineage>
        <taxon>Bacteria</taxon>
        <taxon>Bacillati</taxon>
        <taxon>Actinomycetota</taxon>
        <taxon>Actinomycetes</taxon>
        <taxon>Kitasatosporales</taxon>
        <taxon>Streptomycetaceae</taxon>
        <taxon>Kitasatospora</taxon>
    </lineage>
</organism>
<dbReference type="EMBL" id="JBHSOF010000022">
    <property type="protein sequence ID" value="MFC5664922.1"/>
    <property type="molecule type" value="Genomic_DNA"/>
</dbReference>
<dbReference type="PANTHER" id="PTHR33164">
    <property type="entry name" value="TRANSCRIPTIONAL REGULATOR, MARR FAMILY"/>
    <property type="match status" value="1"/>
</dbReference>
<evidence type="ECO:0000313" key="2">
    <source>
        <dbReference type="EMBL" id="MFC5664922.1"/>
    </source>
</evidence>
<dbReference type="PROSITE" id="PS50995">
    <property type="entry name" value="HTH_MARR_2"/>
    <property type="match status" value="1"/>
</dbReference>
<evidence type="ECO:0000313" key="3">
    <source>
        <dbReference type="Proteomes" id="UP001595975"/>
    </source>
</evidence>
<accession>A0ABW0X541</accession>
<dbReference type="InterPro" id="IPR039422">
    <property type="entry name" value="MarR/SlyA-like"/>
</dbReference>
<dbReference type="PANTHER" id="PTHR33164:SF43">
    <property type="entry name" value="HTH-TYPE TRANSCRIPTIONAL REPRESSOR YETL"/>
    <property type="match status" value="1"/>
</dbReference>
<sequence>MSRPTAHEATGGGEGGVDDTVRALLLLMPRMVGRVKKIPVPEALQSFALAPRHLSLLSYLLFDGPMTVNELAARLQVAPTTVSLLVGELSRKGILERREDETDRRRRIIGIATDQQPAITSWLAPGAAAWRKTLEPLTPDQRNLFVNTLLAYEAAVTGEEQD</sequence>
<gene>
    <name evidence="2" type="ORF">ACFP3U_18270</name>
</gene>